<reference evidence="1 2" key="1">
    <citation type="submission" date="2015-09" db="EMBL/GenBank/DDBJ databases">
        <title>Draft genome of the parasitic nematode Teladorsagia circumcincta isolate WARC Sus (inbred).</title>
        <authorList>
            <person name="Mitreva M."/>
        </authorList>
    </citation>
    <scope>NUCLEOTIDE SEQUENCE [LARGE SCALE GENOMIC DNA]</scope>
    <source>
        <strain evidence="1 2">S</strain>
    </source>
</reference>
<name>A0A2G9UAQ4_TELCI</name>
<evidence type="ECO:0000313" key="1">
    <source>
        <dbReference type="EMBL" id="PIO67294.1"/>
    </source>
</evidence>
<dbReference type="Proteomes" id="UP000230423">
    <property type="component" value="Unassembled WGS sequence"/>
</dbReference>
<gene>
    <name evidence="1" type="ORF">TELCIR_10958</name>
</gene>
<dbReference type="AlphaFoldDB" id="A0A2G9UAQ4"/>
<proteinExistence type="predicted"/>
<accession>A0A2G9UAQ4</accession>
<protein>
    <submittedName>
        <fullName evidence="1">Uncharacterized protein</fullName>
    </submittedName>
</protein>
<dbReference type="OrthoDB" id="5805119at2759"/>
<evidence type="ECO:0000313" key="2">
    <source>
        <dbReference type="Proteomes" id="UP000230423"/>
    </source>
</evidence>
<keyword evidence="2" id="KW-1185">Reference proteome</keyword>
<dbReference type="EMBL" id="KZ347689">
    <property type="protein sequence ID" value="PIO67294.1"/>
    <property type="molecule type" value="Genomic_DNA"/>
</dbReference>
<sequence length="157" mass="16873">MTSDMCSSSEFCYTHRHFAFCCNNRAFVGQGPVGGKFTVSGIGGPKKHIAASVVTVPPPKPPTDCNTQGDRRSVEWYARSGLACVARRSDCDSPGFPVESVNTTYPTQQQCMDARFARHCVAPCITQTSAIVMSTAATTIDPPSRSVVVDLRKAVSH</sequence>
<organism evidence="1 2">
    <name type="scientific">Teladorsagia circumcincta</name>
    <name type="common">Brown stomach worm</name>
    <name type="synonym">Ostertagia circumcincta</name>
    <dbReference type="NCBI Taxonomy" id="45464"/>
    <lineage>
        <taxon>Eukaryota</taxon>
        <taxon>Metazoa</taxon>
        <taxon>Ecdysozoa</taxon>
        <taxon>Nematoda</taxon>
        <taxon>Chromadorea</taxon>
        <taxon>Rhabditida</taxon>
        <taxon>Rhabditina</taxon>
        <taxon>Rhabditomorpha</taxon>
        <taxon>Strongyloidea</taxon>
        <taxon>Trichostrongylidae</taxon>
        <taxon>Teladorsagia</taxon>
    </lineage>
</organism>